<sequence>MTSKKTETRRRGKITIGTDPISGKPIYKWFSGKSKKELKQKMMAYELSRKQSRNHEVPIPFSDIAEE</sequence>
<dbReference type="OrthoDB" id="9769726at2"/>
<dbReference type="STRING" id="1528.SAMN04488579_10697"/>
<gene>
    <name evidence="1" type="ORF">SAMN04488579_10697</name>
</gene>
<dbReference type="EMBL" id="FNOU01000006">
    <property type="protein sequence ID" value="SDX73485.1"/>
    <property type="molecule type" value="Genomic_DNA"/>
</dbReference>
<dbReference type="AlphaFoldDB" id="A0A1H3E488"/>
<keyword evidence="2" id="KW-1185">Reference proteome</keyword>
<protein>
    <submittedName>
        <fullName evidence="1">Uncharacterized protein</fullName>
    </submittedName>
</protein>
<dbReference type="Proteomes" id="UP000199652">
    <property type="component" value="Unassembled WGS sequence"/>
</dbReference>
<name>A0A1H3E488_EUBBA</name>
<evidence type="ECO:0000313" key="2">
    <source>
        <dbReference type="Proteomes" id="UP000199652"/>
    </source>
</evidence>
<organism evidence="1 2">
    <name type="scientific">Eubacterium barkeri</name>
    <name type="common">Clostridium barkeri</name>
    <dbReference type="NCBI Taxonomy" id="1528"/>
    <lineage>
        <taxon>Bacteria</taxon>
        <taxon>Bacillati</taxon>
        <taxon>Bacillota</taxon>
        <taxon>Clostridia</taxon>
        <taxon>Eubacteriales</taxon>
        <taxon>Eubacteriaceae</taxon>
        <taxon>Eubacterium</taxon>
    </lineage>
</organism>
<proteinExistence type="predicted"/>
<evidence type="ECO:0000313" key="1">
    <source>
        <dbReference type="EMBL" id="SDX73485.1"/>
    </source>
</evidence>
<reference evidence="2" key="1">
    <citation type="submission" date="2016-10" db="EMBL/GenBank/DDBJ databases">
        <authorList>
            <person name="Varghese N."/>
            <person name="Submissions S."/>
        </authorList>
    </citation>
    <scope>NUCLEOTIDE SEQUENCE [LARGE SCALE GENOMIC DNA]</scope>
    <source>
        <strain evidence="2">VPI 5359</strain>
    </source>
</reference>
<accession>A0A1H3E488</accession>
<dbReference type="RefSeq" id="WP_090244212.1">
    <property type="nucleotide sequence ID" value="NZ_FNOU01000006.1"/>
</dbReference>